<gene>
    <name evidence="7" type="ORF">CORC01_01726</name>
</gene>
<dbReference type="InterPro" id="IPR045863">
    <property type="entry name" value="CorA_TM1_TM2"/>
</dbReference>
<dbReference type="Proteomes" id="UP000176998">
    <property type="component" value="Unassembled WGS sequence"/>
</dbReference>
<evidence type="ECO:0000256" key="4">
    <source>
        <dbReference type="ARBA" id="ARBA00023136"/>
    </source>
</evidence>
<dbReference type="GO" id="GO:0016020">
    <property type="term" value="C:membrane"/>
    <property type="evidence" value="ECO:0007669"/>
    <property type="project" value="UniProtKB-SubCell"/>
</dbReference>
<feature type="region of interest" description="Disordered" evidence="5">
    <location>
        <begin position="371"/>
        <end position="402"/>
    </location>
</feature>
<evidence type="ECO:0000256" key="1">
    <source>
        <dbReference type="ARBA" id="ARBA00004141"/>
    </source>
</evidence>
<dbReference type="SUPFAM" id="SSF144083">
    <property type="entry name" value="Magnesium transport protein CorA, transmembrane region"/>
    <property type="match status" value="1"/>
</dbReference>
<keyword evidence="3 6" id="KW-1133">Transmembrane helix</keyword>
<dbReference type="OrthoDB" id="5392974at2759"/>
<evidence type="ECO:0000313" key="8">
    <source>
        <dbReference type="Proteomes" id="UP000176998"/>
    </source>
</evidence>
<keyword evidence="2 6" id="KW-0812">Transmembrane</keyword>
<keyword evidence="4 6" id="KW-0472">Membrane</keyword>
<comment type="subcellular location">
    <subcellularLocation>
        <location evidence="1">Membrane</location>
        <topology evidence="1">Multi-pass membrane protein</topology>
    </subcellularLocation>
</comment>
<evidence type="ECO:0000256" key="6">
    <source>
        <dbReference type="SAM" id="Phobius"/>
    </source>
</evidence>
<evidence type="ECO:0000256" key="5">
    <source>
        <dbReference type="SAM" id="MobiDB-lite"/>
    </source>
</evidence>
<protein>
    <recommendedName>
        <fullName evidence="9">CorA-like Mg2+ transporter</fullName>
    </recommendedName>
</protein>
<accession>A0A1G4BNT0</accession>
<dbReference type="STRING" id="1209926.A0A1G4BNT0"/>
<dbReference type="GeneID" id="34554890"/>
<dbReference type="Gene3D" id="1.20.58.340">
    <property type="entry name" value="Magnesium transport protein CorA, transmembrane region"/>
    <property type="match status" value="1"/>
</dbReference>
<dbReference type="AlphaFoldDB" id="A0A1G4BNT0"/>
<evidence type="ECO:0000256" key="3">
    <source>
        <dbReference type="ARBA" id="ARBA00022989"/>
    </source>
</evidence>
<sequence length="698" mass="79192">MNEKSNPAAVRPNHQSQNDADLLDSYHEASVSPEHSTTHGVFQHDANDGALIGETNSARSITNKPGDIAPDFTGNLDDPHNSTTSNAYIGYSDVDSGLSILELNTTDQTNISIIPNQSGVVRFAKAQEPEHRQYHSIALRPPDGEGNPVKIDNQSGPTAIFLLRVTEILKTDESFRDKLATTFAMDSFFLTNTAYDSNGFFLEKTSQETSKAPATAYGCRFLVKELSLVPDPDKLEKIQDFLEDQIEKLKPRLEIPPLPRQKPEPTAETWSNPTGFRDALDFWLRTELERVVWARQNQQGQHEDERPSRKDLYQLITAILHRSYHDLGCIGEVEKGQIIKSSTTQVAKVSDVKGKNEAPEMPSSMWRRTIGPIRDRNAPPLDAEKGRLPVHTEPGITPSKKARPSKRNYHWLFLSFWTVFLRPNEDATVNGRSSTQSKEVIPCFDNASGSRMKERMKAILLEQYPRSILPQVIEEIVHMYDDALWGFRTPVRDLRGQHVPERNPIKDDAREKDESVRRRQNYFDMHGLSRHLIHSQETLSAAETTLKANLDSKQPELVAKRAGEISRFSELFIKNLKFRAGSFVERLNNETFLALHINNLKQLEKVEELLIENKMDGKDVTKAVGYASVLFLPGTFISGFFSMPFFDYQESSWPNASQVWIWVAVALPMTTVAFLWLYWSRTRSQHSVSTMSARKRSI</sequence>
<dbReference type="RefSeq" id="XP_022480106.1">
    <property type="nucleotide sequence ID" value="XM_022613380.1"/>
</dbReference>
<keyword evidence="8" id="KW-1185">Reference proteome</keyword>
<evidence type="ECO:0000256" key="2">
    <source>
        <dbReference type="ARBA" id="ARBA00022692"/>
    </source>
</evidence>
<feature type="transmembrane region" description="Helical" evidence="6">
    <location>
        <begin position="623"/>
        <end position="646"/>
    </location>
</feature>
<comment type="caution">
    <text evidence="7">The sequence shown here is derived from an EMBL/GenBank/DDBJ whole genome shotgun (WGS) entry which is preliminary data.</text>
</comment>
<dbReference type="EMBL" id="MJBS01000009">
    <property type="protein sequence ID" value="OHF02968.1"/>
    <property type="molecule type" value="Genomic_DNA"/>
</dbReference>
<evidence type="ECO:0000313" key="7">
    <source>
        <dbReference type="EMBL" id="OHF02968.1"/>
    </source>
</evidence>
<proteinExistence type="predicted"/>
<evidence type="ECO:0008006" key="9">
    <source>
        <dbReference type="Google" id="ProtNLM"/>
    </source>
</evidence>
<feature type="compositionally biased region" description="Basic and acidic residues" evidence="5">
    <location>
        <begin position="373"/>
        <end position="387"/>
    </location>
</feature>
<reference evidence="7 8" key="1">
    <citation type="submission" date="2016-09" db="EMBL/GenBank/DDBJ databases">
        <authorList>
            <person name="Capua I."/>
            <person name="De Benedictis P."/>
            <person name="Joannis T."/>
            <person name="Lombin L.H."/>
            <person name="Cattoli G."/>
        </authorList>
    </citation>
    <scope>NUCLEOTIDE SEQUENCE [LARGE SCALE GENOMIC DNA]</scope>
    <source>
        <strain evidence="7 8">IMI 309357</strain>
    </source>
</reference>
<feature type="transmembrane region" description="Helical" evidence="6">
    <location>
        <begin position="658"/>
        <end position="679"/>
    </location>
</feature>
<name>A0A1G4BNT0_9PEZI</name>
<organism evidence="7 8">
    <name type="scientific">Colletotrichum orchidophilum</name>
    <dbReference type="NCBI Taxonomy" id="1209926"/>
    <lineage>
        <taxon>Eukaryota</taxon>
        <taxon>Fungi</taxon>
        <taxon>Dikarya</taxon>
        <taxon>Ascomycota</taxon>
        <taxon>Pezizomycotina</taxon>
        <taxon>Sordariomycetes</taxon>
        <taxon>Hypocreomycetidae</taxon>
        <taxon>Glomerellales</taxon>
        <taxon>Glomerellaceae</taxon>
        <taxon>Colletotrichum</taxon>
    </lineage>
</organism>